<feature type="transmembrane region" description="Helical" evidence="14">
    <location>
        <begin position="12"/>
        <end position="32"/>
    </location>
</feature>
<evidence type="ECO:0000256" key="8">
    <source>
        <dbReference type="ARBA" id="ARBA00022786"/>
    </source>
</evidence>
<sequence length="208" mass="23078">MAQDSHEPSGATLGYLAPICVAVFFIIVWIIFGTRQRFRASNRQTDPEGWPLGFPHAILTSTDLNARFPLIKYSAWSTAHREESSKEIEVDPGPHPSQESAPASPSAPSFDAAEKEVQSPSVEKDIASSHGDAHRECAICMEDFDDDNFIRALTCGHIFHATCLDPWFMKRQARCPLCKTCYYPETASSAPTRPAAALIRNQIFPRVL</sequence>
<dbReference type="GO" id="GO:0006511">
    <property type="term" value="P:ubiquitin-dependent protein catabolic process"/>
    <property type="evidence" value="ECO:0007669"/>
    <property type="project" value="TreeGrafter"/>
</dbReference>
<evidence type="ECO:0000256" key="4">
    <source>
        <dbReference type="ARBA" id="ARBA00022679"/>
    </source>
</evidence>
<keyword evidence="6" id="KW-0479">Metal-binding</keyword>
<feature type="compositionally biased region" description="Basic and acidic residues" evidence="13">
    <location>
        <begin position="112"/>
        <end position="126"/>
    </location>
</feature>
<dbReference type="PROSITE" id="PS50089">
    <property type="entry name" value="ZF_RING_2"/>
    <property type="match status" value="1"/>
</dbReference>
<dbReference type="Proteomes" id="UP000256690">
    <property type="component" value="Unassembled WGS sequence"/>
</dbReference>
<dbReference type="GO" id="GO:0016567">
    <property type="term" value="P:protein ubiquitination"/>
    <property type="evidence" value="ECO:0007669"/>
    <property type="project" value="TreeGrafter"/>
</dbReference>
<dbReference type="RefSeq" id="XP_026604378.1">
    <property type="nucleotide sequence ID" value="XM_026746898.1"/>
</dbReference>
<evidence type="ECO:0000256" key="3">
    <source>
        <dbReference type="ARBA" id="ARBA00012483"/>
    </source>
</evidence>
<evidence type="ECO:0000256" key="2">
    <source>
        <dbReference type="ARBA" id="ARBA00004141"/>
    </source>
</evidence>
<dbReference type="SUPFAM" id="SSF57850">
    <property type="entry name" value="RING/U-box"/>
    <property type="match status" value="1"/>
</dbReference>
<evidence type="ECO:0000256" key="6">
    <source>
        <dbReference type="ARBA" id="ARBA00022723"/>
    </source>
</evidence>
<dbReference type="InterPro" id="IPR013083">
    <property type="entry name" value="Znf_RING/FYVE/PHD"/>
</dbReference>
<keyword evidence="5 14" id="KW-0812">Transmembrane</keyword>
<comment type="catalytic activity">
    <reaction evidence="1">
        <text>S-ubiquitinyl-[E2 ubiquitin-conjugating enzyme]-L-cysteine + [acceptor protein]-L-lysine = [E2 ubiquitin-conjugating enzyme]-L-cysteine + N(6)-ubiquitinyl-[acceptor protein]-L-lysine.</text>
        <dbReference type="EC" id="2.3.2.27"/>
    </reaction>
</comment>
<dbReference type="EMBL" id="PVWQ01000005">
    <property type="protein sequence ID" value="RDW81325.1"/>
    <property type="molecule type" value="Genomic_DNA"/>
</dbReference>
<dbReference type="AlphaFoldDB" id="A0A3D8S4V9"/>
<proteinExistence type="predicted"/>
<name>A0A3D8S4V9_9EURO</name>
<protein>
    <recommendedName>
        <fullName evidence="3">RING-type E3 ubiquitin transferase</fullName>
        <ecNumber evidence="3">2.3.2.27</ecNumber>
    </recommendedName>
</protein>
<feature type="region of interest" description="Disordered" evidence="13">
    <location>
        <begin position="84"/>
        <end position="126"/>
    </location>
</feature>
<dbReference type="InterPro" id="IPR001841">
    <property type="entry name" value="Znf_RING"/>
</dbReference>
<evidence type="ECO:0000256" key="11">
    <source>
        <dbReference type="ARBA" id="ARBA00023136"/>
    </source>
</evidence>
<evidence type="ECO:0000313" key="16">
    <source>
        <dbReference type="EMBL" id="RDW81325.1"/>
    </source>
</evidence>
<dbReference type="PANTHER" id="PTHR45977">
    <property type="entry name" value="TARGET OF ERK KINASE MPK-1"/>
    <property type="match status" value="1"/>
</dbReference>
<keyword evidence="4" id="KW-0808">Transferase</keyword>
<comment type="caution">
    <text evidence="16">The sequence shown here is derived from an EMBL/GenBank/DDBJ whole genome shotgun (WGS) entry which is preliminary data.</text>
</comment>
<evidence type="ECO:0000313" key="17">
    <source>
        <dbReference type="Proteomes" id="UP000256690"/>
    </source>
</evidence>
<dbReference type="GO" id="GO:0008270">
    <property type="term" value="F:zinc ion binding"/>
    <property type="evidence" value="ECO:0007669"/>
    <property type="project" value="UniProtKB-KW"/>
</dbReference>
<evidence type="ECO:0000256" key="10">
    <source>
        <dbReference type="ARBA" id="ARBA00022989"/>
    </source>
</evidence>
<accession>A0A3D8S4V9</accession>
<evidence type="ECO:0000256" key="7">
    <source>
        <dbReference type="ARBA" id="ARBA00022771"/>
    </source>
</evidence>
<keyword evidence="9" id="KW-0862">Zinc</keyword>
<dbReference type="GeneID" id="38115252"/>
<dbReference type="EC" id="2.3.2.27" evidence="3"/>
<evidence type="ECO:0000256" key="5">
    <source>
        <dbReference type="ARBA" id="ARBA00022692"/>
    </source>
</evidence>
<keyword evidence="7 12" id="KW-0863">Zinc-finger</keyword>
<evidence type="ECO:0000259" key="15">
    <source>
        <dbReference type="PROSITE" id="PS50089"/>
    </source>
</evidence>
<keyword evidence="8" id="KW-0833">Ubl conjugation pathway</keyword>
<evidence type="ECO:0000256" key="14">
    <source>
        <dbReference type="SAM" id="Phobius"/>
    </source>
</evidence>
<dbReference type="SMART" id="SM00184">
    <property type="entry name" value="RING"/>
    <property type="match status" value="1"/>
</dbReference>
<feature type="domain" description="RING-type" evidence="15">
    <location>
        <begin position="137"/>
        <end position="179"/>
    </location>
</feature>
<dbReference type="PANTHER" id="PTHR45977:SF4">
    <property type="entry name" value="RING-TYPE DOMAIN-CONTAINING PROTEIN"/>
    <property type="match status" value="1"/>
</dbReference>
<keyword evidence="10 14" id="KW-1133">Transmembrane helix</keyword>
<dbReference type="STRING" id="1810919.A0A3D8S4V9"/>
<dbReference type="Gene3D" id="3.30.40.10">
    <property type="entry name" value="Zinc/RING finger domain, C3HC4 (zinc finger)"/>
    <property type="match status" value="1"/>
</dbReference>
<gene>
    <name evidence="16" type="ORF">DSM5745_04882</name>
</gene>
<dbReference type="Pfam" id="PF13639">
    <property type="entry name" value="zf-RING_2"/>
    <property type="match status" value="1"/>
</dbReference>
<dbReference type="OrthoDB" id="8062037at2759"/>
<evidence type="ECO:0000256" key="9">
    <source>
        <dbReference type="ARBA" id="ARBA00022833"/>
    </source>
</evidence>
<organism evidence="16 17">
    <name type="scientific">Aspergillus mulundensis</name>
    <dbReference type="NCBI Taxonomy" id="1810919"/>
    <lineage>
        <taxon>Eukaryota</taxon>
        <taxon>Fungi</taxon>
        <taxon>Dikarya</taxon>
        <taxon>Ascomycota</taxon>
        <taxon>Pezizomycotina</taxon>
        <taxon>Eurotiomycetes</taxon>
        <taxon>Eurotiomycetidae</taxon>
        <taxon>Eurotiales</taxon>
        <taxon>Aspergillaceae</taxon>
        <taxon>Aspergillus</taxon>
        <taxon>Aspergillus subgen. Nidulantes</taxon>
    </lineage>
</organism>
<evidence type="ECO:0000256" key="13">
    <source>
        <dbReference type="SAM" id="MobiDB-lite"/>
    </source>
</evidence>
<evidence type="ECO:0000256" key="12">
    <source>
        <dbReference type="PROSITE-ProRule" id="PRU00175"/>
    </source>
</evidence>
<keyword evidence="17" id="KW-1185">Reference proteome</keyword>
<keyword evidence="11 14" id="KW-0472">Membrane</keyword>
<dbReference type="GO" id="GO:0016020">
    <property type="term" value="C:membrane"/>
    <property type="evidence" value="ECO:0007669"/>
    <property type="project" value="UniProtKB-SubCell"/>
</dbReference>
<dbReference type="CDD" id="cd16448">
    <property type="entry name" value="RING-H2"/>
    <property type="match status" value="1"/>
</dbReference>
<reference evidence="16 17" key="1">
    <citation type="journal article" date="2018" name="IMA Fungus">
        <title>IMA Genome-F 9: Draft genome sequence of Annulohypoxylon stygium, Aspergillus mulundensis, Berkeleyomyces basicola (syn. Thielaviopsis basicola), Ceratocystis smalleyi, two Cercospora beticola strains, Coleophoma cylindrospora, Fusarium fracticaudum, Phialophora cf. hyalina, and Morchella septimelata.</title>
        <authorList>
            <person name="Wingfield B.D."/>
            <person name="Bills G.F."/>
            <person name="Dong Y."/>
            <person name="Huang W."/>
            <person name="Nel W.J."/>
            <person name="Swalarsk-Parry B.S."/>
            <person name="Vaghefi N."/>
            <person name="Wilken P.M."/>
            <person name="An Z."/>
            <person name="de Beer Z.W."/>
            <person name="De Vos L."/>
            <person name="Chen L."/>
            <person name="Duong T.A."/>
            <person name="Gao Y."/>
            <person name="Hammerbacher A."/>
            <person name="Kikkert J.R."/>
            <person name="Li Y."/>
            <person name="Li H."/>
            <person name="Li K."/>
            <person name="Li Q."/>
            <person name="Liu X."/>
            <person name="Ma X."/>
            <person name="Naidoo K."/>
            <person name="Pethybridge S.J."/>
            <person name="Sun J."/>
            <person name="Steenkamp E.T."/>
            <person name="van der Nest M.A."/>
            <person name="van Wyk S."/>
            <person name="Wingfield M.J."/>
            <person name="Xiong C."/>
            <person name="Yue Q."/>
            <person name="Zhang X."/>
        </authorList>
    </citation>
    <scope>NUCLEOTIDE SEQUENCE [LARGE SCALE GENOMIC DNA]</scope>
    <source>
        <strain evidence="16 17">DSM 5745</strain>
    </source>
</reference>
<feature type="compositionally biased region" description="Low complexity" evidence="13">
    <location>
        <begin position="96"/>
        <end position="111"/>
    </location>
</feature>
<evidence type="ECO:0000256" key="1">
    <source>
        <dbReference type="ARBA" id="ARBA00000900"/>
    </source>
</evidence>
<dbReference type="GO" id="GO:0061630">
    <property type="term" value="F:ubiquitin protein ligase activity"/>
    <property type="evidence" value="ECO:0007669"/>
    <property type="project" value="UniProtKB-EC"/>
</dbReference>
<comment type="subcellular location">
    <subcellularLocation>
        <location evidence="2">Membrane</location>
        <topology evidence="2">Multi-pass membrane protein</topology>
    </subcellularLocation>
</comment>